<gene>
    <name evidence="2" type="ORF">Pla22_00330</name>
</gene>
<keyword evidence="3" id="KW-1185">Reference proteome</keyword>
<dbReference type="RefSeq" id="WP_146512790.1">
    <property type="nucleotide sequence ID" value="NZ_SJPI01000001.1"/>
</dbReference>
<feature type="compositionally biased region" description="Acidic residues" evidence="1">
    <location>
        <begin position="196"/>
        <end position="205"/>
    </location>
</feature>
<dbReference type="EMBL" id="SJPI01000001">
    <property type="protein sequence ID" value="TWT52409.1"/>
    <property type="molecule type" value="Genomic_DNA"/>
</dbReference>
<dbReference type="Proteomes" id="UP000316598">
    <property type="component" value="Unassembled WGS sequence"/>
</dbReference>
<dbReference type="AlphaFoldDB" id="A0A5C5WQH6"/>
<protein>
    <submittedName>
        <fullName evidence="2">Uncharacterized protein</fullName>
    </submittedName>
</protein>
<organism evidence="2 3">
    <name type="scientific">Rubripirellula amarantea</name>
    <dbReference type="NCBI Taxonomy" id="2527999"/>
    <lineage>
        <taxon>Bacteria</taxon>
        <taxon>Pseudomonadati</taxon>
        <taxon>Planctomycetota</taxon>
        <taxon>Planctomycetia</taxon>
        <taxon>Pirellulales</taxon>
        <taxon>Pirellulaceae</taxon>
        <taxon>Rubripirellula</taxon>
    </lineage>
</organism>
<evidence type="ECO:0000313" key="3">
    <source>
        <dbReference type="Proteomes" id="UP000316598"/>
    </source>
</evidence>
<feature type="region of interest" description="Disordered" evidence="1">
    <location>
        <begin position="149"/>
        <end position="205"/>
    </location>
</feature>
<dbReference type="OrthoDB" id="290280at2"/>
<evidence type="ECO:0000313" key="2">
    <source>
        <dbReference type="EMBL" id="TWT52409.1"/>
    </source>
</evidence>
<accession>A0A5C5WQH6</accession>
<proteinExistence type="predicted"/>
<comment type="caution">
    <text evidence="2">The sequence shown here is derived from an EMBL/GenBank/DDBJ whole genome shotgun (WGS) entry which is preliminary data.</text>
</comment>
<reference evidence="2 3" key="1">
    <citation type="submission" date="2019-02" db="EMBL/GenBank/DDBJ databases">
        <title>Deep-cultivation of Planctomycetes and their phenomic and genomic characterization uncovers novel biology.</title>
        <authorList>
            <person name="Wiegand S."/>
            <person name="Jogler M."/>
            <person name="Boedeker C."/>
            <person name="Pinto D."/>
            <person name="Vollmers J."/>
            <person name="Rivas-Marin E."/>
            <person name="Kohn T."/>
            <person name="Peeters S.H."/>
            <person name="Heuer A."/>
            <person name="Rast P."/>
            <person name="Oberbeckmann S."/>
            <person name="Bunk B."/>
            <person name="Jeske O."/>
            <person name="Meyerdierks A."/>
            <person name="Storesund J.E."/>
            <person name="Kallscheuer N."/>
            <person name="Luecker S."/>
            <person name="Lage O.M."/>
            <person name="Pohl T."/>
            <person name="Merkel B.J."/>
            <person name="Hornburger P."/>
            <person name="Mueller R.-W."/>
            <person name="Bruemmer F."/>
            <person name="Labrenz M."/>
            <person name="Spormann A.M."/>
            <person name="Op Den Camp H."/>
            <person name="Overmann J."/>
            <person name="Amann R."/>
            <person name="Jetten M.S.M."/>
            <person name="Mascher T."/>
            <person name="Medema M.H."/>
            <person name="Devos D.P."/>
            <person name="Kaster A.-K."/>
            <person name="Ovreas L."/>
            <person name="Rohde M."/>
            <person name="Galperin M.Y."/>
            <person name="Jogler C."/>
        </authorList>
    </citation>
    <scope>NUCLEOTIDE SEQUENCE [LARGE SCALE GENOMIC DNA]</scope>
    <source>
        <strain evidence="2 3">Pla22</strain>
    </source>
</reference>
<evidence type="ECO:0000256" key="1">
    <source>
        <dbReference type="SAM" id="MobiDB-lite"/>
    </source>
</evidence>
<sequence>MAIDRLSIILVHRAGKNDAGGSSAALDKLTEQLVGNLLGRPGIDVTLVGPLDDLQPGSTDALTLESMTGDVAVLTRVSIDQAMVQLASLGFAGQRARHLGDPTAPVASAAARRIYAFDLHQPWTIQQWIDALERLRQVKSVKTFDLMPGASRSVSDASKPVSPRFQAEPIIKQSAHQSPPVGQSGSPPSDGHLDDLLDQLDQSDL</sequence>
<feature type="compositionally biased region" description="Low complexity" evidence="1">
    <location>
        <begin position="177"/>
        <end position="189"/>
    </location>
</feature>
<name>A0A5C5WQH6_9BACT</name>